<dbReference type="AlphaFoldDB" id="A0A1G7GIF3"/>
<name>A0A1G7GIF3_9SPHI</name>
<gene>
    <name evidence="2" type="ORF">SAMN05216464_110159</name>
</gene>
<feature type="signal peptide" evidence="1">
    <location>
        <begin position="1"/>
        <end position="24"/>
    </location>
</feature>
<dbReference type="Proteomes" id="UP000199072">
    <property type="component" value="Unassembled WGS sequence"/>
</dbReference>
<reference evidence="2 3" key="1">
    <citation type="submission" date="2016-10" db="EMBL/GenBank/DDBJ databases">
        <authorList>
            <person name="de Groot N.N."/>
        </authorList>
    </citation>
    <scope>NUCLEOTIDE SEQUENCE [LARGE SCALE GENOMIC DNA]</scope>
    <source>
        <strain evidence="2 3">47C3B</strain>
    </source>
</reference>
<dbReference type="RefSeq" id="WP_091152072.1">
    <property type="nucleotide sequence ID" value="NZ_FNAI01000010.1"/>
</dbReference>
<evidence type="ECO:0000256" key="1">
    <source>
        <dbReference type="SAM" id="SignalP"/>
    </source>
</evidence>
<protein>
    <recommendedName>
        <fullName evidence="4">Beta-propeller repeat-containing protein</fullName>
    </recommendedName>
</protein>
<evidence type="ECO:0000313" key="3">
    <source>
        <dbReference type="Proteomes" id="UP000199072"/>
    </source>
</evidence>
<feature type="chain" id="PRO_5011528922" description="Beta-propeller repeat-containing protein" evidence="1">
    <location>
        <begin position="25"/>
        <end position="351"/>
    </location>
</feature>
<dbReference type="OrthoDB" id="708305at2"/>
<organism evidence="2 3">
    <name type="scientific">Mucilaginibacter pineti</name>
    <dbReference type="NCBI Taxonomy" id="1391627"/>
    <lineage>
        <taxon>Bacteria</taxon>
        <taxon>Pseudomonadati</taxon>
        <taxon>Bacteroidota</taxon>
        <taxon>Sphingobacteriia</taxon>
        <taxon>Sphingobacteriales</taxon>
        <taxon>Sphingobacteriaceae</taxon>
        <taxon>Mucilaginibacter</taxon>
    </lineage>
</organism>
<evidence type="ECO:0000313" key="2">
    <source>
        <dbReference type="EMBL" id="SDE87871.1"/>
    </source>
</evidence>
<evidence type="ECO:0008006" key="4">
    <source>
        <dbReference type="Google" id="ProtNLM"/>
    </source>
</evidence>
<dbReference type="EMBL" id="FNAI01000010">
    <property type="protein sequence ID" value="SDE87871.1"/>
    <property type="molecule type" value="Genomic_DNA"/>
</dbReference>
<proteinExistence type="predicted"/>
<keyword evidence="3" id="KW-1185">Reference proteome</keyword>
<sequence length="351" mass="37890">MKNKKTFLSYLLPLLFFTLASCHKKDNPAPNPPANSDVDVYAVGSDSYGAKLWKNGQAISLPSGVVATDMLVVGNDIYISGYGYTDHDTYVAKYWKNGVVKDLTDGSQNAFAQSIFVKGNDIYAAGRERQASSATYIAKYWKNGVEVNLSGTSENASVNGLTIVGNDVYAIGMHNQDAQSPVACYWKNGHVTDLSTTSTYAERQAIAVSGSDIYMMWSESYNDSGKSQASYNKDFGPAIKLNDDARDFQGYSISANGSDIYVTGTGVNPSNGVLLSKYYKNGSPVVVTNNPNGDFATNLTVDRTDVYVSGWTQDVEPGKAPTACYWKNGTRVLLGDGSSQSAANKIIVIRK</sequence>
<keyword evidence="1" id="KW-0732">Signal</keyword>
<dbReference type="STRING" id="1391627.SAMN05216464_110159"/>
<dbReference type="PROSITE" id="PS51257">
    <property type="entry name" value="PROKAR_LIPOPROTEIN"/>
    <property type="match status" value="1"/>
</dbReference>
<accession>A0A1G7GIF3</accession>